<dbReference type="PANTHER" id="PTHR33112">
    <property type="entry name" value="DOMAIN PROTEIN, PUTATIVE-RELATED"/>
    <property type="match status" value="1"/>
</dbReference>
<gene>
    <name evidence="2" type="ORF">K452DRAFT_201497</name>
</gene>
<evidence type="ECO:0000313" key="2">
    <source>
        <dbReference type="EMBL" id="KAF2141133.1"/>
    </source>
</evidence>
<reference evidence="2" key="1">
    <citation type="journal article" date="2020" name="Stud. Mycol.">
        <title>101 Dothideomycetes genomes: a test case for predicting lifestyles and emergence of pathogens.</title>
        <authorList>
            <person name="Haridas S."/>
            <person name="Albert R."/>
            <person name="Binder M."/>
            <person name="Bloem J."/>
            <person name="Labutti K."/>
            <person name="Salamov A."/>
            <person name="Andreopoulos B."/>
            <person name="Baker S."/>
            <person name="Barry K."/>
            <person name="Bills G."/>
            <person name="Bluhm B."/>
            <person name="Cannon C."/>
            <person name="Castanera R."/>
            <person name="Culley D."/>
            <person name="Daum C."/>
            <person name="Ezra D."/>
            <person name="Gonzalez J."/>
            <person name="Henrissat B."/>
            <person name="Kuo A."/>
            <person name="Liang C."/>
            <person name="Lipzen A."/>
            <person name="Lutzoni F."/>
            <person name="Magnuson J."/>
            <person name="Mondo S."/>
            <person name="Nolan M."/>
            <person name="Ohm R."/>
            <person name="Pangilinan J."/>
            <person name="Park H.-J."/>
            <person name="Ramirez L."/>
            <person name="Alfaro M."/>
            <person name="Sun H."/>
            <person name="Tritt A."/>
            <person name="Yoshinaga Y."/>
            <person name="Zwiers L.-H."/>
            <person name="Turgeon B."/>
            <person name="Goodwin S."/>
            <person name="Spatafora J."/>
            <person name="Crous P."/>
            <person name="Grigoriev I."/>
        </authorList>
    </citation>
    <scope>NUCLEOTIDE SEQUENCE</scope>
    <source>
        <strain evidence="2">CBS 121167</strain>
    </source>
</reference>
<feature type="non-terminal residue" evidence="2">
    <location>
        <position position="185"/>
    </location>
</feature>
<dbReference type="AlphaFoldDB" id="A0A6A6BCQ0"/>
<dbReference type="Pfam" id="PF06985">
    <property type="entry name" value="HET"/>
    <property type="match status" value="1"/>
</dbReference>
<dbReference type="Proteomes" id="UP000799438">
    <property type="component" value="Unassembled WGS sequence"/>
</dbReference>
<feature type="domain" description="Heterokaryon incompatibility" evidence="1">
    <location>
        <begin position="18"/>
        <end position="166"/>
    </location>
</feature>
<organism evidence="2 3">
    <name type="scientific">Aplosporella prunicola CBS 121167</name>
    <dbReference type="NCBI Taxonomy" id="1176127"/>
    <lineage>
        <taxon>Eukaryota</taxon>
        <taxon>Fungi</taxon>
        <taxon>Dikarya</taxon>
        <taxon>Ascomycota</taxon>
        <taxon>Pezizomycotina</taxon>
        <taxon>Dothideomycetes</taxon>
        <taxon>Dothideomycetes incertae sedis</taxon>
        <taxon>Botryosphaeriales</taxon>
        <taxon>Aplosporellaceae</taxon>
        <taxon>Aplosporella</taxon>
    </lineage>
</organism>
<sequence>LIDVLEQCLVSTTTAQRYVALSYVWGRRPFLRTTAENFKYLKKRNGISQKNHLPLLFDDAMEFVRSIGERYLWIDALCVVQNDTESKHRAIASMHKIYTQAYFTIVAHSATSAHSPLPGLRKGTRSPFVSEQAIGTSVRITKVESSEPSEHGPKETYSSRGWTFQELLLSPRCIIFHREKVLFRC</sequence>
<dbReference type="PANTHER" id="PTHR33112:SF12">
    <property type="entry name" value="HETEROKARYON INCOMPATIBILITY DOMAIN-CONTAINING PROTEIN"/>
    <property type="match status" value="1"/>
</dbReference>
<proteinExistence type="predicted"/>
<feature type="non-terminal residue" evidence="2">
    <location>
        <position position="1"/>
    </location>
</feature>
<dbReference type="OrthoDB" id="5135333at2759"/>
<dbReference type="GeneID" id="54293538"/>
<dbReference type="RefSeq" id="XP_033396846.1">
    <property type="nucleotide sequence ID" value="XM_033536042.1"/>
</dbReference>
<accession>A0A6A6BCQ0</accession>
<evidence type="ECO:0000259" key="1">
    <source>
        <dbReference type="Pfam" id="PF06985"/>
    </source>
</evidence>
<protein>
    <recommendedName>
        <fullName evidence="1">Heterokaryon incompatibility domain-containing protein</fullName>
    </recommendedName>
</protein>
<keyword evidence="3" id="KW-1185">Reference proteome</keyword>
<dbReference type="InterPro" id="IPR010730">
    <property type="entry name" value="HET"/>
</dbReference>
<dbReference type="EMBL" id="ML995488">
    <property type="protein sequence ID" value="KAF2141133.1"/>
    <property type="molecule type" value="Genomic_DNA"/>
</dbReference>
<evidence type="ECO:0000313" key="3">
    <source>
        <dbReference type="Proteomes" id="UP000799438"/>
    </source>
</evidence>
<name>A0A6A6BCQ0_9PEZI</name>